<name>A0A1I8B9Q5_MELHA</name>
<dbReference type="AlphaFoldDB" id="A0A1I8B9Q5"/>
<keyword evidence="1" id="KW-1185">Reference proteome</keyword>
<reference evidence="2" key="1">
    <citation type="submission" date="2016-11" db="UniProtKB">
        <authorList>
            <consortium name="WormBaseParasite"/>
        </authorList>
    </citation>
    <scope>IDENTIFICATION</scope>
</reference>
<sequence>MFIYGIDLDIMVAPIPYQNIPMDLNLTNYENKEIILNNLEIINKLINTINSFKNIEYTKSVLMLNGYRIAYREKFFLIEPQIRNKFTNLLRAVKLWAKSNK</sequence>
<evidence type="ECO:0000313" key="2">
    <source>
        <dbReference type="WBParaSite" id="MhA1_Contig1719.frz3.gene1"/>
    </source>
</evidence>
<proteinExistence type="predicted"/>
<dbReference type="WBParaSite" id="MhA1_Contig1719.frz3.gene1">
    <property type="protein sequence ID" value="MhA1_Contig1719.frz3.gene1"/>
    <property type="gene ID" value="MhA1_Contig1719.frz3.gene1"/>
</dbReference>
<dbReference type="Proteomes" id="UP000095281">
    <property type="component" value="Unplaced"/>
</dbReference>
<accession>A0A1I8B9Q5</accession>
<protein>
    <submittedName>
        <fullName evidence="2">Uncharacterized protein</fullName>
    </submittedName>
</protein>
<evidence type="ECO:0000313" key="1">
    <source>
        <dbReference type="Proteomes" id="UP000095281"/>
    </source>
</evidence>
<organism evidence="1 2">
    <name type="scientific">Meloidogyne hapla</name>
    <name type="common">Root-knot nematode worm</name>
    <dbReference type="NCBI Taxonomy" id="6305"/>
    <lineage>
        <taxon>Eukaryota</taxon>
        <taxon>Metazoa</taxon>
        <taxon>Ecdysozoa</taxon>
        <taxon>Nematoda</taxon>
        <taxon>Chromadorea</taxon>
        <taxon>Rhabditida</taxon>
        <taxon>Tylenchina</taxon>
        <taxon>Tylenchomorpha</taxon>
        <taxon>Tylenchoidea</taxon>
        <taxon>Meloidogynidae</taxon>
        <taxon>Meloidogyninae</taxon>
        <taxon>Meloidogyne</taxon>
    </lineage>
</organism>